<dbReference type="RefSeq" id="WP_203191621.1">
    <property type="nucleotide sequence ID" value="NZ_CP063362.1"/>
</dbReference>
<reference evidence="3 4" key="1">
    <citation type="submission" date="2020-10" db="EMBL/GenBank/DDBJ databases">
        <title>Degradation of 1,4-Dioxane by Xanthobacter sp. YN2, via a Novel Group-2 Soluble Di-Iron Monooxygenase.</title>
        <authorList>
            <person name="Ma F."/>
            <person name="Wang Y."/>
            <person name="Yang J."/>
            <person name="Guo H."/>
            <person name="Su D."/>
            <person name="Yu L."/>
        </authorList>
    </citation>
    <scope>NUCLEOTIDE SEQUENCE [LARGE SCALE GENOMIC DNA]</scope>
    <source>
        <strain evidence="3 4">YN2</strain>
    </source>
</reference>
<dbReference type="InterPro" id="IPR014748">
    <property type="entry name" value="Enoyl-CoA_hydra_C"/>
</dbReference>
<dbReference type="PANTHER" id="PTHR43459">
    <property type="entry name" value="ENOYL-COA HYDRATASE"/>
    <property type="match status" value="1"/>
</dbReference>
<name>A0A974PJY3_9HYPH</name>
<dbReference type="Gene3D" id="3.90.226.10">
    <property type="entry name" value="2-enoyl-CoA Hydratase, Chain A, domain 1"/>
    <property type="match status" value="1"/>
</dbReference>
<dbReference type="SUPFAM" id="SSF52096">
    <property type="entry name" value="ClpP/crotonase"/>
    <property type="match status" value="1"/>
</dbReference>
<dbReference type="EMBL" id="CP063362">
    <property type="protein sequence ID" value="QRG04743.1"/>
    <property type="molecule type" value="Genomic_DNA"/>
</dbReference>
<comment type="similarity">
    <text evidence="1 2">Belongs to the enoyl-CoA hydratase/isomerase family.</text>
</comment>
<dbReference type="Proteomes" id="UP000596427">
    <property type="component" value="Chromosome"/>
</dbReference>
<evidence type="ECO:0000256" key="2">
    <source>
        <dbReference type="RuleBase" id="RU003707"/>
    </source>
</evidence>
<dbReference type="InterPro" id="IPR029045">
    <property type="entry name" value="ClpP/crotonase-like_dom_sf"/>
</dbReference>
<proteinExistence type="inferred from homology"/>
<dbReference type="KEGG" id="xdi:EZH22_16405"/>
<dbReference type="AlphaFoldDB" id="A0A974PJY3"/>
<gene>
    <name evidence="3" type="ORF">EZH22_16405</name>
</gene>
<accession>A0A974PJY3</accession>
<dbReference type="GO" id="GO:0003824">
    <property type="term" value="F:catalytic activity"/>
    <property type="evidence" value="ECO:0007669"/>
    <property type="project" value="InterPro"/>
</dbReference>
<evidence type="ECO:0000313" key="4">
    <source>
        <dbReference type="Proteomes" id="UP000596427"/>
    </source>
</evidence>
<sequence length="266" mass="27767">MTAATDETPILLDIADGIARIRFNRPQVLNAIHEGAVVALKAAVDKVAKDESVRVVVLSGEGRAFLAGGDVARFHEAGRDAPKVVNAIIDPFHHAILSLSAMSAPVIASLHGAVAGAGVSVALAADLAIAADDMKMTLAYTRIGTSPDGSSTFSLPRVVGLRKAMEIALLSDTIDAPEALRLGLVNKVVPAADLAAETDALARRLAAGPTLAYGRIKHLLRSSFSHSLSDQLHAERDAFVASAGTRDFHEGAAAFVEKRAPRFEGN</sequence>
<dbReference type="CDD" id="cd06558">
    <property type="entry name" value="crotonase-like"/>
    <property type="match status" value="1"/>
</dbReference>
<dbReference type="PANTHER" id="PTHR43459:SF1">
    <property type="entry name" value="EG:BACN32G11.4 PROTEIN"/>
    <property type="match status" value="1"/>
</dbReference>
<evidence type="ECO:0000256" key="1">
    <source>
        <dbReference type="ARBA" id="ARBA00005254"/>
    </source>
</evidence>
<dbReference type="Gene3D" id="1.10.12.10">
    <property type="entry name" value="Lyase 2-enoyl-coa Hydratase, Chain A, domain 2"/>
    <property type="match status" value="1"/>
</dbReference>
<dbReference type="PROSITE" id="PS00166">
    <property type="entry name" value="ENOYL_COA_HYDRATASE"/>
    <property type="match status" value="1"/>
</dbReference>
<organism evidence="3 4">
    <name type="scientific">Xanthobacter dioxanivorans</name>
    <dbReference type="NCBI Taxonomy" id="2528964"/>
    <lineage>
        <taxon>Bacteria</taxon>
        <taxon>Pseudomonadati</taxon>
        <taxon>Pseudomonadota</taxon>
        <taxon>Alphaproteobacteria</taxon>
        <taxon>Hyphomicrobiales</taxon>
        <taxon>Xanthobacteraceae</taxon>
        <taxon>Xanthobacter</taxon>
    </lineage>
</organism>
<evidence type="ECO:0000313" key="3">
    <source>
        <dbReference type="EMBL" id="QRG04743.1"/>
    </source>
</evidence>
<protein>
    <submittedName>
        <fullName evidence="3">Enoyl-CoA hydratase/isomerase family protein</fullName>
    </submittedName>
</protein>
<dbReference type="InterPro" id="IPR018376">
    <property type="entry name" value="Enoyl-CoA_hyd/isom_CS"/>
</dbReference>
<dbReference type="InterPro" id="IPR001753">
    <property type="entry name" value="Enoyl-CoA_hydra/iso"/>
</dbReference>
<keyword evidence="4" id="KW-1185">Reference proteome</keyword>
<dbReference type="Pfam" id="PF00378">
    <property type="entry name" value="ECH_1"/>
    <property type="match status" value="1"/>
</dbReference>